<dbReference type="InterPro" id="IPR041662">
    <property type="entry name" value="SusD-like_2"/>
</dbReference>
<proteinExistence type="predicted"/>
<dbReference type="OrthoDB" id="843771at2"/>
<dbReference type="Gene3D" id="1.25.40.390">
    <property type="match status" value="1"/>
</dbReference>
<keyword evidence="2" id="KW-1185">Reference proteome</keyword>
<evidence type="ECO:0000313" key="1">
    <source>
        <dbReference type="EMBL" id="TDE14834.1"/>
    </source>
</evidence>
<name>A0A4R5DRB6_9BACT</name>
<protein>
    <submittedName>
        <fullName evidence="1">SusD/RagB family nutrient-binding outer membrane lipoprotein</fullName>
    </submittedName>
</protein>
<dbReference type="AlphaFoldDB" id="A0A4R5DRB6"/>
<dbReference type="RefSeq" id="WP_131959418.1">
    <property type="nucleotide sequence ID" value="NZ_SMFL01000005.1"/>
</dbReference>
<dbReference type="InterPro" id="IPR011990">
    <property type="entry name" value="TPR-like_helical_dom_sf"/>
</dbReference>
<accession>A0A4R5DRB6</accession>
<dbReference type="Pfam" id="PF12771">
    <property type="entry name" value="SusD-like_2"/>
    <property type="match status" value="1"/>
</dbReference>
<dbReference type="SUPFAM" id="SSF48452">
    <property type="entry name" value="TPR-like"/>
    <property type="match status" value="1"/>
</dbReference>
<evidence type="ECO:0000313" key="2">
    <source>
        <dbReference type="Proteomes" id="UP000294850"/>
    </source>
</evidence>
<sequence length="474" mass="51570">MKTIIKSLSIASLLLCSSCEDLTLLNVDVKNATVASGETFFANAQRDLSDHLHSSTYLANGPASGRLFVQQITSVTYLEGVTYVQNFSWDALYRDVLKDFSESAKVISATTPLTAAEEIKKKNQLAIIEIMSVYTYSILVDSYGNIPYSQALDFNNVLPKYDDAKTVYLDLISRLSAATARLDAAGTSFGSADLIYAGNVSKWIKMGNSLKLKLGMRIIDAAPAEAAAAVSAAVTSGVFTSNAANALVTYLPEFPNSNPWWSFLVRQNLKYYVGTDVFVNTMNAVSDPRRTAFFAPVNGQYLGAESGAVSRYESFSALGSRFLVPTLPNIMLDYASVEFLLAEAAERGIANVTNAESHYNAAITASFQYYGVSGIAAYLAQPAVKYTTAAGSWKQKIGTQKWIALFEQGFEAWTEYRRLDFPVLKAPAAAMAAKVPVRFIYPISEQTVNGGSYDAAAKEIGGDLYATRLFWDVQ</sequence>
<keyword evidence="1" id="KW-0449">Lipoprotein</keyword>
<organism evidence="1 2">
    <name type="scientific">Dyadobacter psychrotolerans</name>
    <dbReference type="NCBI Taxonomy" id="2541721"/>
    <lineage>
        <taxon>Bacteria</taxon>
        <taxon>Pseudomonadati</taxon>
        <taxon>Bacteroidota</taxon>
        <taxon>Cytophagia</taxon>
        <taxon>Cytophagales</taxon>
        <taxon>Spirosomataceae</taxon>
        <taxon>Dyadobacter</taxon>
    </lineage>
</organism>
<dbReference type="EMBL" id="SMFL01000005">
    <property type="protein sequence ID" value="TDE14834.1"/>
    <property type="molecule type" value="Genomic_DNA"/>
</dbReference>
<dbReference type="Proteomes" id="UP000294850">
    <property type="component" value="Unassembled WGS sequence"/>
</dbReference>
<comment type="caution">
    <text evidence="1">The sequence shown here is derived from an EMBL/GenBank/DDBJ whole genome shotgun (WGS) entry which is preliminary data.</text>
</comment>
<gene>
    <name evidence="1" type="ORF">E0F88_16775</name>
</gene>
<reference evidence="1 2" key="1">
    <citation type="submission" date="2019-03" db="EMBL/GenBank/DDBJ databases">
        <title>Dyadobacter AR-3-6 sp. nov., isolated from arctic soil.</title>
        <authorList>
            <person name="Chaudhary D.K."/>
        </authorList>
    </citation>
    <scope>NUCLEOTIDE SEQUENCE [LARGE SCALE GENOMIC DNA]</scope>
    <source>
        <strain evidence="1 2">AR-3-6</strain>
    </source>
</reference>